<evidence type="ECO:0000313" key="2">
    <source>
        <dbReference type="Proteomes" id="UP001500902"/>
    </source>
</evidence>
<comment type="caution">
    <text evidence="1">The sequence shown here is derived from an EMBL/GenBank/DDBJ whole genome shotgun (WGS) entry which is preliminary data.</text>
</comment>
<dbReference type="InterPro" id="IPR006311">
    <property type="entry name" value="TAT_signal"/>
</dbReference>
<dbReference type="RefSeq" id="WP_344894882.1">
    <property type="nucleotide sequence ID" value="NZ_BAAAZP010000224.1"/>
</dbReference>
<dbReference type="SUPFAM" id="SSF51126">
    <property type="entry name" value="Pectin lyase-like"/>
    <property type="match status" value="1"/>
</dbReference>
<sequence>MPAVPVSRRRMLGYAGAGATGALLPTATATRAAAADGAVLQVPSAAQVAGQDIAAQYVALRTDGYATPGDGGGATYRRLSAAPATPDRWHLRSNDGAWWEIADDVVSVRALGAKGDYDESTSTGADDTEALHAAARLDRVIYVPGTSRTYRCTRQISLTRDGTTWYGDGYRSKITLFSGEGGAGALIGIHGEPPTDPGQTSGPEAAPSRVVRGVHVSGLHLDTREKANDNGLGGSFVRDVWVENMYFSRIGRKALTFQYHCHNVHCRDVTIYASATEPGSTHAAISVEGQTEGLRYRNGAPPAVDLEGADMSNLTFTNIDCVMSGYNYIVVSNAHRVRFDNINCGDAKGAGAFVNFIRRVRDSHVRGIRGGTTARRLIFFDAGVSDCAVEDFHFGHTTGPAADGRAIQCAGWRNRLSGGSFGHRNAHSPEAILITGTDITLTGVAVRECAAALVLNAAPDATRLSLTDCRFIAATAPAFRIRGPGAIVQGNHFDMPNAPYVGRFEGPSGQCVGNHLTGGTGQRLVVADGATALISLNTTGAG</sequence>
<evidence type="ECO:0008006" key="3">
    <source>
        <dbReference type="Google" id="ProtNLM"/>
    </source>
</evidence>
<dbReference type="Proteomes" id="UP001500902">
    <property type="component" value="Unassembled WGS sequence"/>
</dbReference>
<protein>
    <recommendedName>
        <fullName evidence="3">Right handed beta helix region</fullName>
    </recommendedName>
</protein>
<dbReference type="EMBL" id="BAAAZP010000224">
    <property type="protein sequence ID" value="GAA3713914.1"/>
    <property type="molecule type" value="Genomic_DNA"/>
</dbReference>
<evidence type="ECO:0000313" key="1">
    <source>
        <dbReference type="EMBL" id="GAA3713914.1"/>
    </source>
</evidence>
<keyword evidence="2" id="KW-1185">Reference proteome</keyword>
<dbReference type="InterPro" id="IPR012334">
    <property type="entry name" value="Pectin_lyas_fold"/>
</dbReference>
<proteinExistence type="predicted"/>
<dbReference type="InterPro" id="IPR011050">
    <property type="entry name" value="Pectin_lyase_fold/virulence"/>
</dbReference>
<reference evidence="2" key="1">
    <citation type="journal article" date="2019" name="Int. J. Syst. Evol. Microbiol.">
        <title>The Global Catalogue of Microorganisms (GCM) 10K type strain sequencing project: providing services to taxonomists for standard genome sequencing and annotation.</title>
        <authorList>
            <consortium name="The Broad Institute Genomics Platform"/>
            <consortium name="The Broad Institute Genome Sequencing Center for Infectious Disease"/>
            <person name="Wu L."/>
            <person name="Ma J."/>
        </authorList>
    </citation>
    <scope>NUCLEOTIDE SEQUENCE [LARGE SCALE GENOMIC DNA]</scope>
    <source>
        <strain evidence="2">JCM 16904</strain>
    </source>
</reference>
<gene>
    <name evidence="1" type="ORF">GCM10022224_094420</name>
</gene>
<dbReference type="PROSITE" id="PS51318">
    <property type="entry name" value="TAT"/>
    <property type="match status" value="1"/>
</dbReference>
<name>A0ABP7E3T8_9ACTN</name>
<dbReference type="Gene3D" id="2.160.20.10">
    <property type="entry name" value="Single-stranded right-handed beta-helix, Pectin lyase-like"/>
    <property type="match status" value="1"/>
</dbReference>
<accession>A0ABP7E3T8</accession>
<organism evidence="1 2">
    <name type="scientific">Nonomuraea antimicrobica</name>
    <dbReference type="NCBI Taxonomy" id="561173"/>
    <lineage>
        <taxon>Bacteria</taxon>
        <taxon>Bacillati</taxon>
        <taxon>Actinomycetota</taxon>
        <taxon>Actinomycetes</taxon>
        <taxon>Streptosporangiales</taxon>
        <taxon>Streptosporangiaceae</taxon>
        <taxon>Nonomuraea</taxon>
    </lineage>
</organism>